<organism evidence="1 2">
    <name type="scientific">Caerostris extrusa</name>
    <name type="common">Bark spider</name>
    <name type="synonym">Caerostris bankana</name>
    <dbReference type="NCBI Taxonomy" id="172846"/>
    <lineage>
        <taxon>Eukaryota</taxon>
        <taxon>Metazoa</taxon>
        <taxon>Ecdysozoa</taxon>
        <taxon>Arthropoda</taxon>
        <taxon>Chelicerata</taxon>
        <taxon>Arachnida</taxon>
        <taxon>Araneae</taxon>
        <taxon>Araneomorphae</taxon>
        <taxon>Entelegynae</taxon>
        <taxon>Araneoidea</taxon>
        <taxon>Araneidae</taxon>
        <taxon>Caerostris</taxon>
    </lineage>
</organism>
<dbReference type="AlphaFoldDB" id="A0AAV4MJK1"/>
<evidence type="ECO:0000313" key="1">
    <source>
        <dbReference type="EMBL" id="GIX72030.1"/>
    </source>
</evidence>
<name>A0AAV4MJK1_CAEEX</name>
<proteinExistence type="predicted"/>
<dbReference type="EMBL" id="BPLR01019815">
    <property type="protein sequence ID" value="GIX72030.1"/>
    <property type="molecule type" value="Genomic_DNA"/>
</dbReference>
<keyword evidence="2" id="KW-1185">Reference proteome</keyword>
<reference evidence="1 2" key="1">
    <citation type="submission" date="2021-06" db="EMBL/GenBank/DDBJ databases">
        <title>Caerostris extrusa draft genome.</title>
        <authorList>
            <person name="Kono N."/>
            <person name="Arakawa K."/>
        </authorList>
    </citation>
    <scope>NUCLEOTIDE SEQUENCE [LARGE SCALE GENOMIC DNA]</scope>
</reference>
<sequence length="71" mass="8319">MIVYQFIISLSVHQESSEPFMYSVLAMEQKAFLQLDLFLNDACGLWWKVYGLWFEDMLVPYEISSPDGAEF</sequence>
<gene>
    <name evidence="1" type="ORF">CEXT_2871</name>
</gene>
<accession>A0AAV4MJK1</accession>
<evidence type="ECO:0000313" key="2">
    <source>
        <dbReference type="Proteomes" id="UP001054945"/>
    </source>
</evidence>
<comment type="caution">
    <text evidence="1">The sequence shown here is derived from an EMBL/GenBank/DDBJ whole genome shotgun (WGS) entry which is preliminary data.</text>
</comment>
<protein>
    <submittedName>
        <fullName evidence="1">Uncharacterized protein</fullName>
    </submittedName>
</protein>
<dbReference type="Proteomes" id="UP001054945">
    <property type="component" value="Unassembled WGS sequence"/>
</dbReference>